<dbReference type="GO" id="GO:0042645">
    <property type="term" value="C:mitochondrial nucleoid"/>
    <property type="evidence" value="ECO:0007669"/>
    <property type="project" value="TreeGrafter"/>
</dbReference>
<organism evidence="2 3">
    <name type="scientific">Trichinella nativa</name>
    <dbReference type="NCBI Taxonomy" id="6335"/>
    <lineage>
        <taxon>Eukaryota</taxon>
        <taxon>Metazoa</taxon>
        <taxon>Ecdysozoa</taxon>
        <taxon>Nematoda</taxon>
        <taxon>Enoplea</taxon>
        <taxon>Dorylaimia</taxon>
        <taxon>Trichinellida</taxon>
        <taxon>Trichinellidae</taxon>
        <taxon>Trichinella</taxon>
    </lineage>
</organism>
<accession>A0A1Y3ELG8</accession>
<reference evidence="2 3" key="1">
    <citation type="submission" date="2015-04" db="EMBL/GenBank/DDBJ databases">
        <title>Draft genome of the roundworm Trichinella nativa.</title>
        <authorList>
            <person name="Mitreva M."/>
        </authorList>
    </citation>
    <scope>NUCLEOTIDE SEQUENCE [LARGE SCALE GENOMIC DNA]</scope>
    <source>
        <strain evidence="2 3">ISS45</strain>
    </source>
</reference>
<evidence type="ECO:0000259" key="1">
    <source>
        <dbReference type="PROSITE" id="PS51087"/>
    </source>
</evidence>
<dbReference type="PANTHER" id="PTHR14289">
    <property type="entry name" value="F-BOX ONLY PROTEIN 3"/>
    <property type="match status" value="1"/>
</dbReference>
<name>A0A1Y3ELG8_9BILA</name>
<dbReference type="GO" id="GO:0005634">
    <property type="term" value="C:nucleus"/>
    <property type="evidence" value="ECO:0007669"/>
    <property type="project" value="TreeGrafter"/>
</dbReference>
<evidence type="ECO:0000313" key="2">
    <source>
        <dbReference type="EMBL" id="OUC44706.1"/>
    </source>
</evidence>
<sequence>WRYCVRLENLGNETVTLRERHWKIFSISGTLDTVRGRGVVGVVSFELYNIFPAQQDYVHVGSFKMERANGQTFECRVPPFALESKQEQSSADPINVVDK</sequence>
<gene>
    <name evidence="2" type="ORF">D917_08874</name>
</gene>
<dbReference type="Gene3D" id="2.60.40.1470">
    <property type="entry name" value="ApaG domain"/>
    <property type="match status" value="1"/>
</dbReference>
<proteinExistence type="predicted"/>
<dbReference type="SUPFAM" id="SSF110069">
    <property type="entry name" value="ApaG-like"/>
    <property type="match status" value="1"/>
</dbReference>
<feature type="non-terminal residue" evidence="2">
    <location>
        <position position="1"/>
    </location>
</feature>
<dbReference type="Proteomes" id="UP000243006">
    <property type="component" value="Unassembled WGS sequence"/>
</dbReference>
<dbReference type="InterPro" id="IPR036767">
    <property type="entry name" value="ApaG_sf"/>
</dbReference>
<dbReference type="InterPro" id="IPR007474">
    <property type="entry name" value="ApaG_domain"/>
</dbReference>
<dbReference type="GO" id="GO:0070987">
    <property type="term" value="P:error-free translesion synthesis"/>
    <property type="evidence" value="ECO:0007669"/>
    <property type="project" value="TreeGrafter"/>
</dbReference>
<dbReference type="Pfam" id="PF04379">
    <property type="entry name" value="DUF525"/>
    <property type="match status" value="1"/>
</dbReference>
<dbReference type="EMBL" id="LVZM01012086">
    <property type="protein sequence ID" value="OUC44706.1"/>
    <property type="molecule type" value="Genomic_DNA"/>
</dbReference>
<feature type="domain" description="ApaG" evidence="1">
    <location>
        <begin position="1"/>
        <end position="89"/>
    </location>
</feature>
<protein>
    <recommendedName>
        <fullName evidence="1">ApaG domain-containing protein</fullName>
    </recommendedName>
</protein>
<dbReference type="PANTHER" id="PTHR14289:SF16">
    <property type="entry name" value="POLYMERASE DELTA-INTERACTING PROTEIN 2"/>
    <property type="match status" value="1"/>
</dbReference>
<evidence type="ECO:0000313" key="3">
    <source>
        <dbReference type="Proteomes" id="UP000243006"/>
    </source>
</evidence>
<dbReference type="PROSITE" id="PS51087">
    <property type="entry name" value="APAG"/>
    <property type="match status" value="1"/>
</dbReference>
<dbReference type="AlphaFoldDB" id="A0A1Y3ELG8"/>
<comment type="caution">
    <text evidence="2">The sequence shown here is derived from an EMBL/GenBank/DDBJ whole genome shotgun (WGS) entry which is preliminary data.</text>
</comment>